<keyword evidence="1" id="KW-0472">Membrane</keyword>
<evidence type="ECO:0000313" key="4">
    <source>
        <dbReference type="Proteomes" id="UP001362999"/>
    </source>
</evidence>
<sequence>MSSPPALPAFDGTLGIVQIGLVVATWLFGVETLQTFNYFQIFEKDGKLMKGLVALVWLLELGSTIASWHSMYSITVTFYGRPQHIISPPISLIFAIPLNVFIAVLVQTFFAYRVKVLSGRSHILILTCIVNAARLGFNLHLFGTLLENPVFSLLTTKFSWEITVVSTFPLAVDMLIAASLLYSLWTRRTTQFKHTNRVVDTLIMWTVETTLLTTTSGAMQLILFLARRHDFSWLFFFLLQGRLFSNSLMASLNGRARLRNPDVLVNQSSNATSLTHSNVVIRMHNQTSTAYDTTTMGKPEEL</sequence>
<accession>A0AAW0DT68</accession>
<reference evidence="3 4" key="1">
    <citation type="journal article" date="2024" name="J Genomics">
        <title>Draft genome sequencing and assembly of Favolaschia claudopus CIRM-BRFM 2984 isolated from oak limbs.</title>
        <authorList>
            <person name="Navarro D."/>
            <person name="Drula E."/>
            <person name="Chaduli D."/>
            <person name="Cazenave R."/>
            <person name="Ahrendt S."/>
            <person name="Wang J."/>
            <person name="Lipzen A."/>
            <person name="Daum C."/>
            <person name="Barry K."/>
            <person name="Grigoriev I.V."/>
            <person name="Favel A."/>
            <person name="Rosso M.N."/>
            <person name="Martin F."/>
        </authorList>
    </citation>
    <scope>NUCLEOTIDE SEQUENCE [LARGE SCALE GENOMIC DNA]</scope>
    <source>
        <strain evidence="3 4">CIRM-BRFM 2984</strain>
    </source>
</reference>
<evidence type="ECO:0000313" key="3">
    <source>
        <dbReference type="EMBL" id="KAK7054179.1"/>
    </source>
</evidence>
<dbReference type="PANTHER" id="PTHR40465">
    <property type="entry name" value="CHROMOSOME 1, WHOLE GENOME SHOTGUN SEQUENCE"/>
    <property type="match status" value="1"/>
</dbReference>
<dbReference type="InterPro" id="IPR045339">
    <property type="entry name" value="DUF6534"/>
</dbReference>
<feature type="domain" description="DUF6534" evidence="2">
    <location>
        <begin position="170"/>
        <end position="256"/>
    </location>
</feature>
<dbReference type="EMBL" id="JAWWNJ010000006">
    <property type="protein sequence ID" value="KAK7054179.1"/>
    <property type="molecule type" value="Genomic_DNA"/>
</dbReference>
<protein>
    <submittedName>
        <fullName evidence="3">Saposin B-type domain-containing protein</fullName>
    </submittedName>
</protein>
<dbReference type="Pfam" id="PF20152">
    <property type="entry name" value="DUF6534"/>
    <property type="match status" value="1"/>
</dbReference>
<organism evidence="3 4">
    <name type="scientific">Favolaschia claudopus</name>
    <dbReference type="NCBI Taxonomy" id="2862362"/>
    <lineage>
        <taxon>Eukaryota</taxon>
        <taxon>Fungi</taxon>
        <taxon>Dikarya</taxon>
        <taxon>Basidiomycota</taxon>
        <taxon>Agaricomycotina</taxon>
        <taxon>Agaricomycetes</taxon>
        <taxon>Agaricomycetidae</taxon>
        <taxon>Agaricales</taxon>
        <taxon>Marasmiineae</taxon>
        <taxon>Mycenaceae</taxon>
        <taxon>Favolaschia</taxon>
    </lineage>
</organism>
<comment type="caution">
    <text evidence="3">The sequence shown here is derived from an EMBL/GenBank/DDBJ whole genome shotgun (WGS) entry which is preliminary data.</text>
</comment>
<feature type="transmembrane region" description="Helical" evidence="1">
    <location>
        <begin position="90"/>
        <end position="111"/>
    </location>
</feature>
<dbReference type="AlphaFoldDB" id="A0AAW0DT68"/>
<feature type="transmembrane region" description="Helical" evidence="1">
    <location>
        <begin position="51"/>
        <end position="70"/>
    </location>
</feature>
<feature type="transmembrane region" description="Helical" evidence="1">
    <location>
        <begin position="12"/>
        <end position="30"/>
    </location>
</feature>
<dbReference type="PANTHER" id="PTHR40465:SF1">
    <property type="entry name" value="DUF6534 DOMAIN-CONTAINING PROTEIN"/>
    <property type="match status" value="1"/>
</dbReference>
<keyword evidence="1" id="KW-0812">Transmembrane</keyword>
<keyword evidence="4" id="KW-1185">Reference proteome</keyword>
<dbReference type="Proteomes" id="UP001362999">
    <property type="component" value="Unassembled WGS sequence"/>
</dbReference>
<feature type="transmembrane region" description="Helical" evidence="1">
    <location>
        <begin position="123"/>
        <end position="142"/>
    </location>
</feature>
<feature type="transmembrane region" description="Helical" evidence="1">
    <location>
        <begin position="162"/>
        <end position="182"/>
    </location>
</feature>
<evidence type="ECO:0000259" key="2">
    <source>
        <dbReference type="Pfam" id="PF20152"/>
    </source>
</evidence>
<gene>
    <name evidence="3" type="ORF">R3P38DRAFT_3578818</name>
</gene>
<name>A0AAW0DT68_9AGAR</name>
<keyword evidence="1" id="KW-1133">Transmembrane helix</keyword>
<feature type="transmembrane region" description="Helical" evidence="1">
    <location>
        <begin position="202"/>
        <end position="225"/>
    </location>
</feature>
<proteinExistence type="predicted"/>
<evidence type="ECO:0000256" key="1">
    <source>
        <dbReference type="SAM" id="Phobius"/>
    </source>
</evidence>